<feature type="transmembrane region" description="Helical" evidence="1">
    <location>
        <begin position="15"/>
        <end position="36"/>
    </location>
</feature>
<accession>A0A7V2F3K7</accession>
<protein>
    <submittedName>
        <fullName evidence="2">Uncharacterized protein</fullName>
    </submittedName>
</protein>
<keyword evidence="1" id="KW-0812">Transmembrane</keyword>
<name>A0A7V2F3K7_UNCEI</name>
<evidence type="ECO:0000256" key="1">
    <source>
        <dbReference type="SAM" id="Phobius"/>
    </source>
</evidence>
<dbReference type="AlphaFoldDB" id="A0A7V2F3K7"/>
<keyword evidence="1" id="KW-0472">Membrane</keyword>
<keyword evidence="1" id="KW-1133">Transmembrane helix</keyword>
<evidence type="ECO:0000313" key="2">
    <source>
        <dbReference type="EMBL" id="HER43504.1"/>
    </source>
</evidence>
<sequence length="86" mass="10005">MPTREPRSVRIRSGWKIWIAVIAIAVILHLAFFSFFKLHYLRVFQSELPGDEGESRYPDLDAPFSYVQLYEQPEARPIAERAPAIE</sequence>
<organism evidence="2">
    <name type="scientific">Eiseniibacteriota bacterium</name>
    <dbReference type="NCBI Taxonomy" id="2212470"/>
    <lineage>
        <taxon>Bacteria</taxon>
        <taxon>Candidatus Eiseniibacteriota</taxon>
    </lineage>
</organism>
<reference evidence="2" key="1">
    <citation type="journal article" date="2020" name="mSystems">
        <title>Genome- and Community-Level Interaction Insights into Carbon Utilization and Element Cycling Functions of Hydrothermarchaeota in Hydrothermal Sediment.</title>
        <authorList>
            <person name="Zhou Z."/>
            <person name="Liu Y."/>
            <person name="Xu W."/>
            <person name="Pan J."/>
            <person name="Luo Z.H."/>
            <person name="Li M."/>
        </authorList>
    </citation>
    <scope>NUCLEOTIDE SEQUENCE [LARGE SCALE GENOMIC DNA]</scope>
    <source>
        <strain evidence="2">SpSt-1233</strain>
    </source>
</reference>
<dbReference type="Proteomes" id="UP000886069">
    <property type="component" value="Unassembled WGS sequence"/>
</dbReference>
<feature type="non-terminal residue" evidence="2">
    <location>
        <position position="86"/>
    </location>
</feature>
<proteinExistence type="predicted"/>
<dbReference type="EMBL" id="DSEC01000247">
    <property type="protein sequence ID" value="HER43504.1"/>
    <property type="molecule type" value="Genomic_DNA"/>
</dbReference>
<comment type="caution">
    <text evidence="2">The sequence shown here is derived from an EMBL/GenBank/DDBJ whole genome shotgun (WGS) entry which is preliminary data.</text>
</comment>
<gene>
    <name evidence="2" type="ORF">ENO08_03495</name>
</gene>